<feature type="domain" description="Glycosyltransferase subfamily 4-like N-terminal" evidence="2">
    <location>
        <begin position="15"/>
        <end position="187"/>
    </location>
</feature>
<evidence type="ECO:0000259" key="1">
    <source>
        <dbReference type="Pfam" id="PF00534"/>
    </source>
</evidence>
<dbReference type="CDD" id="cd03801">
    <property type="entry name" value="GT4_PimA-like"/>
    <property type="match status" value="1"/>
</dbReference>
<gene>
    <name evidence="3" type="ORF">UFOPK2399_01462</name>
</gene>
<dbReference type="Gene3D" id="3.40.50.2000">
    <property type="entry name" value="Glycogen Phosphorylase B"/>
    <property type="match status" value="2"/>
</dbReference>
<dbReference type="SUPFAM" id="SSF53756">
    <property type="entry name" value="UDP-Glycosyltransferase/glycogen phosphorylase"/>
    <property type="match status" value="1"/>
</dbReference>
<dbReference type="GO" id="GO:0016758">
    <property type="term" value="F:hexosyltransferase activity"/>
    <property type="evidence" value="ECO:0007669"/>
    <property type="project" value="TreeGrafter"/>
</dbReference>
<evidence type="ECO:0000259" key="2">
    <source>
        <dbReference type="Pfam" id="PF13579"/>
    </source>
</evidence>
<dbReference type="InterPro" id="IPR001296">
    <property type="entry name" value="Glyco_trans_1"/>
</dbReference>
<evidence type="ECO:0000313" key="3">
    <source>
        <dbReference type="EMBL" id="CAB4702736.1"/>
    </source>
</evidence>
<reference evidence="3" key="1">
    <citation type="submission" date="2020-05" db="EMBL/GenBank/DDBJ databases">
        <authorList>
            <person name="Chiriac C."/>
            <person name="Salcher M."/>
            <person name="Ghai R."/>
            <person name="Kavagutti S V."/>
        </authorList>
    </citation>
    <scope>NUCLEOTIDE SEQUENCE</scope>
</reference>
<protein>
    <submittedName>
        <fullName evidence="3">Unannotated protein</fullName>
    </submittedName>
</protein>
<dbReference type="InterPro" id="IPR028098">
    <property type="entry name" value="Glyco_trans_4-like_N"/>
</dbReference>
<proteinExistence type="predicted"/>
<sequence>MSRILLWHGYLLGGTGSNVYSRALAREWRLAGHDVTVVCQERHPDLYDLGGAPVVRPDLPGGLLPVFVLDRYEGVEARLLQDFTRAEREAYVAANAAALRELLPADVVFTNHVLLGGPVGAASGAPFRVKAHGSELEYSMRGRPELCAWGRETLQGADAVYVGSAHIRHVLDEVVGHVERVHEVPPGVDIDEWRPRPRDEALALLLSEARADAPNPGNANERLPDEGNADRLATFLEGDRPTIVYFGKLIRNKGVHLLIEALKGLDARCVIVGFGDYRAELEAQAAELPRGQVLFTGPFEHRHLIGLLPLADVSVVPSIFPEAFGMVAAEAAAAGCPPLVAKHSGLAEVAAGLEEEYGPDLAGLASFATDDAADLRARLERLLALPEADRQRLKVAARRAVVARWSWASVAQRLLA</sequence>
<organism evidence="3">
    <name type="scientific">freshwater metagenome</name>
    <dbReference type="NCBI Taxonomy" id="449393"/>
    <lineage>
        <taxon>unclassified sequences</taxon>
        <taxon>metagenomes</taxon>
        <taxon>ecological metagenomes</taxon>
    </lineage>
</organism>
<dbReference type="EMBL" id="CAEZXP010000005">
    <property type="protein sequence ID" value="CAB4702736.1"/>
    <property type="molecule type" value="Genomic_DNA"/>
</dbReference>
<feature type="domain" description="Glycosyl transferase family 1" evidence="1">
    <location>
        <begin position="236"/>
        <end position="398"/>
    </location>
</feature>
<dbReference type="PANTHER" id="PTHR45947:SF3">
    <property type="entry name" value="SULFOQUINOVOSYL TRANSFERASE SQD2"/>
    <property type="match status" value="1"/>
</dbReference>
<dbReference type="Pfam" id="PF13579">
    <property type="entry name" value="Glyco_trans_4_4"/>
    <property type="match status" value="1"/>
</dbReference>
<dbReference type="PANTHER" id="PTHR45947">
    <property type="entry name" value="SULFOQUINOVOSYL TRANSFERASE SQD2"/>
    <property type="match status" value="1"/>
</dbReference>
<dbReference type="Pfam" id="PF00534">
    <property type="entry name" value="Glycos_transf_1"/>
    <property type="match status" value="1"/>
</dbReference>
<dbReference type="InterPro" id="IPR050194">
    <property type="entry name" value="Glycosyltransferase_grp1"/>
</dbReference>
<name>A0A6J6PVZ4_9ZZZZ</name>
<dbReference type="AlphaFoldDB" id="A0A6J6PVZ4"/>
<accession>A0A6J6PVZ4</accession>